<organism evidence="4 5">
    <name type="scientific">Rhizophagus clarus</name>
    <dbReference type="NCBI Taxonomy" id="94130"/>
    <lineage>
        <taxon>Eukaryota</taxon>
        <taxon>Fungi</taxon>
        <taxon>Fungi incertae sedis</taxon>
        <taxon>Mucoromycota</taxon>
        <taxon>Glomeromycotina</taxon>
        <taxon>Glomeromycetes</taxon>
        <taxon>Glomerales</taxon>
        <taxon>Glomeraceae</taxon>
        <taxon>Rhizophagus</taxon>
    </lineage>
</organism>
<feature type="domain" description="Chromo" evidence="3">
    <location>
        <begin position="93"/>
        <end position="138"/>
    </location>
</feature>
<dbReference type="PANTHER" id="PTHR22812">
    <property type="entry name" value="CHROMOBOX PROTEIN"/>
    <property type="match status" value="1"/>
</dbReference>
<dbReference type="STRING" id="94130.A0A2Z6S8D6"/>
<dbReference type="Proteomes" id="UP000247702">
    <property type="component" value="Unassembled WGS sequence"/>
</dbReference>
<evidence type="ECO:0000256" key="2">
    <source>
        <dbReference type="ARBA" id="ARBA00023242"/>
    </source>
</evidence>
<keyword evidence="2" id="KW-0539">Nucleus</keyword>
<evidence type="ECO:0000313" key="4">
    <source>
        <dbReference type="EMBL" id="GBC07215.1"/>
    </source>
</evidence>
<dbReference type="InterPro" id="IPR016197">
    <property type="entry name" value="Chromo-like_dom_sf"/>
</dbReference>
<gene>
    <name evidence="4" type="ORF">RclHR1_07310007</name>
</gene>
<dbReference type="Gene3D" id="2.40.50.40">
    <property type="match status" value="1"/>
</dbReference>
<keyword evidence="5" id="KW-1185">Reference proteome</keyword>
<evidence type="ECO:0000313" key="5">
    <source>
        <dbReference type="Proteomes" id="UP000247702"/>
    </source>
</evidence>
<proteinExistence type="predicted"/>
<dbReference type="InterPro" id="IPR023779">
    <property type="entry name" value="Chromodomain_CS"/>
</dbReference>
<name>A0A2Z6S8D6_9GLOM</name>
<dbReference type="InterPro" id="IPR023780">
    <property type="entry name" value="Chromo_domain"/>
</dbReference>
<dbReference type="CDD" id="cd00024">
    <property type="entry name" value="CD_CSD"/>
    <property type="match status" value="1"/>
</dbReference>
<dbReference type="SUPFAM" id="SSF54160">
    <property type="entry name" value="Chromo domain-like"/>
    <property type="match status" value="1"/>
</dbReference>
<sequence length="302" mass="35974">MTAQELKTGETSVEWSEDFHNIFRIEDIKWDLKVRIIKKLILSSEQPLTYLLDEPHGRLGVSRCAYTRKELQVIPINKKPPPDSVIRGQPERYVPEKILKHRTRKGQLQYLVKWKRYPEDKSTWEPADRLQKDVPNLVLVSPKWVENWLNAPIKETDHTVNASIKRTDIFQIHEIARNIIYHLDQLAEEDYWKAVVDYKNNDEELEHAIKKYLAFAYQIEIEKIMLQGGFVYKKEKEKKDRIIDNIRMLAHGLNYYEIPVFCSESKETIWQSDYWEDLDNPANWQSTQRIQVILMKIQITLI</sequence>
<dbReference type="InterPro" id="IPR051219">
    <property type="entry name" value="Heterochromatin_chromo-domain"/>
</dbReference>
<dbReference type="Pfam" id="PF00385">
    <property type="entry name" value="Chromo"/>
    <property type="match status" value="1"/>
</dbReference>
<dbReference type="GO" id="GO:0005634">
    <property type="term" value="C:nucleus"/>
    <property type="evidence" value="ECO:0007669"/>
    <property type="project" value="UniProtKB-SubCell"/>
</dbReference>
<dbReference type="PROSITE" id="PS50013">
    <property type="entry name" value="CHROMO_2"/>
    <property type="match status" value="1"/>
</dbReference>
<evidence type="ECO:0000256" key="1">
    <source>
        <dbReference type="ARBA" id="ARBA00004123"/>
    </source>
</evidence>
<comment type="subcellular location">
    <subcellularLocation>
        <location evidence="1">Nucleus</location>
    </subcellularLocation>
</comment>
<dbReference type="PROSITE" id="PS00598">
    <property type="entry name" value="CHROMO_1"/>
    <property type="match status" value="1"/>
</dbReference>
<dbReference type="InterPro" id="IPR000953">
    <property type="entry name" value="Chromo/chromo_shadow_dom"/>
</dbReference>
<accession>A0A2Z6S8D6</accession>
<dbReference type="AlphaFoldDB" id="A0A2Z6S8D6"/>
<evidence type="ECO:0000259" key="3">
    <source>
        <dbReference type="PROSITE" id="PS50013"/>
    </source>
</evidence>
<comment type="caution">
    <text evidence="4">The sequence shown here is derived from an EMBL/GenBank/DDBJ whole genome shotgun (WGS) entry which is preliminary data.</text>
</comment>
<dbReference type="EMBL" id="BEXD01004128">
    <property type="protein sequence ID" value="GBC07215.1"/>
    <property type="molecule type" value="Genomic_DNA"/>
</dbReference>
<dbReference type="SMART" id="SM00298">
    <property type="entry name" value="CHROMO"/>
    <property type="match status" value="1"/>
</dbReference>
<reference evidence="4 5" key="1">
    <citation type="submission" date="2017-11" db="EMBL/GenBank/DDBJ databases">
        <title>The genome of Rhizophagus clarus HR1 reveals common genetic basis of auxotrophy among arbuscular mycorrhizal fungi.</title>
        <authorList>
            <person name="Kobayashi Y."/>
        </authorList>
    </citation>
    <scope>NUCLEOTIDE SEQUENCE [LARGE SCALE GENOMIC DNA]</scope>
    <source>
        <strain evidence="4 5">HR1</strain>
    </source>
</reference>
<protein>
    <recommendedName>
        <fullName evidence="3">Chromo domain-containing protein</fullName>
    </recommendedName>
</protein>